<dbReference type="Proteomes" id="UP000754750">
    <property type="component" value="Unassembled WGS sequence"/>
</dbReference>
<proteinExistence type="inferred from homology"/>
<reference evidence="9" key="1">
    <citation type="submission" date="2019-04" db="EMBL/GenBank/DDBJ databases">
        <title>Evolution of Biomass-Degrading Anaerobic Consortia Revealed by Metagenomics.</title>
        <authorList>
            <person name="Peng X."/>
        </authorList>
    </citation>
    <scope>NUCLEOTIDE SEQUENCE</scope>
    <source>
        <strain evidence="9">SIG551</strain>
    </source>
</reference>
<dbReference type="Pfam" id="PF01546">
    <property type="entry name" value="Peptidase_M20"/>
    <property type="match status" value="1"/>
</dbReference>
<protein>
    <submittedName>
        <fullName evidence="9">Hydantoinase/carbamoylase family amidase</fullName>
        <ecNumber evidence="9">3.5.-.-</ecNumber>
    </submittedName>
</protein>
<keyword evidence="5 9" id="KW-0378">Hydrolase</keyword>
<feature type="binding site" evidence="7">
    <location>
        <position position="392"/>
    </location>
    <ligand>
        <name>Zn(2+)</name>
        <dbReference type="ChEBI" id="CHEBI:29105"/>
        <label>2</label>
    </ligand>
</feature>
<dbReference type="Gene3D" id="3.40.630.10">
    <property type="entry name" value="Zn peptidases"/>
    <property type="match status" value="1"/>
</dbReference>
<feature type="binding site" evidence="7">
    <location>
        <position position="199"/>
    </location>
    <ligand>
        <name>Zn(2+)</name>
        <dbReference type="ChEBI" id="CHEBI:29105"/>
        <label>1</label>
    </ligand>
</feature>
<gene>
    <name evidence="9" type="ORF">E7512_10805</name>
</gene>
<dbReference type="AlphaFoldDB" id="A0A928Q3J2"/>
<feature type="binding site" evidence="7">
    <location>
        <position position="98"/>
    </location>
    <ligand>
        <name>Zn(2+)</name>
        <dbReference type="ChEBI" id="CHEBI:29105"/>
        <label>1</label>
    </ligand>
</feature>
<dbReference type="PANTHER" id="PTHR32494:SF19">
    <property type="entry name" value="ALLANTOATE DEIMINASE-RELATED"/>
    <property type="match status" value="1"/>
</dbReference>
<dbReference type="InterPro" id="IPR010158">
    <property type="entry name" value="Amidase_Cbmase"/>
</dbReference>
<feature type="binding site" evidence="7">
    <location>
        <position position="133"/>
    </location>
    <ligand>
        <name>Zn(2+)</name>
        <dbReference type="ChEBI" id="CHEBI:29105"/>
        <label>2</label>
    </ligand>
</feature>
<feature type="binding site" evidence="8">
    <location>
        <position position="224"/>
    </location>
    <ligand>
        <name>allantoate</name>
        <dbReference type="ChEBI" id="CHEBI:17536"/>
    </ligand>
</feature>
<dbReference type="InterPro" id="IPR036264">
    <property type="entry name" value="Bact_exopeptidase_dim_dom"/>
</dbReference>
<dbReference type="SUPFAM" id="SSF55031">
    <property type="entry name" value="Bacterial exopeptidase dimerisation domain"/>
    <property type="match status" value="1"/>
</dbReference>
<organism evidence="9 10">
    <name type="scientific">Faecalispora sporosphaeroides</name>
    <dbReference type="NCBI Taxonomy" id="1549"/>
    <lineage>
        <taxon>Bacteria</taxon>
        <taxon>Bacillati</taxon>
        <taxon>Bacillota</taxon>
        <taxon>Clostridia</taxon>
        <taxon>Eubacteriales</taxon>
        <taxon>Oscillospiraceae</taxon>
        <taxon>Faecalispora</taxon>
    </lineage>
</organism>
<keyword evidence="6" id="KW-0464">Manganese</keyword>
<sequence>MNCKTDALTINRSRLQENLLELSAIGKNQQGGIDRWLGSEADSSARRWLRDYWEHHTSTEFHTDAIANLWAKSTGTLSLAPLVIGSHHDTVPNGGMYDGALGVLMATEILQTLQESGKKLRHPLWVVSLTAEEPNPFNVSTLGSKVLGGVLKYKDLKDVNHMQTGQTLADAIRRIGGNLEKIDSLQIAQGQIAAFLECHIEQGRRLADQKLPSAAVRSITGIYREIITVTGTANHAGTTVMTDRQDALCAASEVVLLAETSAAALHSDEAVATVGFLQIRPNSTNIIPASAEMILEMRASDPAKKEEFLKLLTQGVNQIAENRKLSIQRKMILDQPPMPMNPTVIKAVEQGIEQGGRPAVQLVSMAGHDAAHMARVTRSGMIFAQSVNGKSHCADEAAEMDDIEYTANAMLSALLILDEELD</sequence>
<dbReference type="GO" id="GO:0016813">
    <property type="term" value="F:hydrolase activity, acting on carbon-nitrogen (but not peptide) bonds, in linear amidines"/>
    <property type="evidence" value="ECO:0007669"/>
    <property type="project" value="InterPro"/>
</dbReference>
<dbReference type="SUPFAM" id="SSF53187">
    <property type="entry name" value="Zn-dependent exopeptidases"/>
    <property type="match status" value="1"/>
</dbReference>
<comment type="subunit">
    <text evidence="3">Homodimer.</text>
</comment>
<feature type="binding site" evidence="8">
    <location>
        <position position="285"/>
    </location>
    <ligand>
        <name>allantoate</name>
        <dbReference type="ChEBI" id="CHEBI:17536"/>
    </ligand>
</feature>
<dbReference type="GO" id="GO:0046872">
    <property type="term" value="F:metal ion binding"/>
    <property type="evidence" value="ECO:0007669"/>
    <property type="project" value="UniProtKB-KW"/>
</dbReference>
<feature type="binding site" evidence="8">
    <location>
        <position position="298"/>
    </location>
    <ligand>
        <name>allantoate</name>
        <dbReference type="ChEBI" id="CHEBI:17536"/>
    </ligand>
</feature>
<evidence type="ECO:0000313" key="10">
    <source>
        <dbReference type="Proteomes" id="UP000754750"/>
    </source>
</evidence>
<evidence type="ECO:0000313" key="9">
    <source>
        <dbReference type="EMBL" id="MBE6834043.1"/>
    </source>
</evidence>
<evidence type="ECO:0000256" key="4">
    <source>
        <dbReference type="ARBA" id="ARBA00022723"/>
    </source>
</evidence>
<comment type="caution">
    <text evidence="9">The sequence shown here is derived from an EMBL/GenBank/DDBJ whole genome shotgun (WGS) entry which is preliminary data.</text>
</comment>
<evidence type="ECO:0000256" key="5">
    <source>
        <dbReference type="ARBA" id="ARBA00022801"/>
    </source>
</evidence>
<dbReference type="PIRSF" id="PIRSF001235">
    <property type="entry name" value="Amidase_carbamoylase"/>
    <property type="match status" value="1"/>
</dbReference>
<dbReference type="NCBIfam" id="TIGR01879">
    <property type="entry name" value="hydantase"/>
    <property type="match status" value="1"/>
</dbReference>
<comment type="similarity">
    <text evidence="2">Belongs to the peptidase M20 family.</text>
</comment>
<feature type="binding site" evidence="7">
    <location>
        <position position="98"/>
    </location>
    <ligand>
        <name>Zn(2+)</name>
        <dbReference type="ChEBI" id="CHEBI:29105"/>
        <label>2</label>
    </ligand>
</feature>
<evidence type="ECO:0000256" key="2">
    <source>
        <dbReference type="ARBA" id="ARBA00006153"/>
    </source>
</evidence>
<evidence type="ECO:0000256" key="8">
    <source>
        <dbReference type="PIRSR" id="PIRSR001235-2"/>
    </source>
</evidence>
<evidence type="ECO:0000256" key="7">
    <source>
        <dbReference type="PIRSR" id="PIRSR001235-1"/>
    </source>
</evidence>
<dbReference type="InterPro" id="IPR002933">
    <property type="entry name" value="Peptidase_M20"/>
</dbReference>
<accession>A0A928Q3J2</accession>
<evidence type="ECO:0000256" key="6">
    <source>
        <dbReference type="ARBA" id="ARBA00023211"/>
    </source>
</evidence>
<comment type="cofactor">
    <cofactor evidence="1">
        <name>Mn(2+)</name>
        <dbReference type="ChEBI" id="CHEBI:29035"/>
    </cofactor>
</comment>
<dbReference type="EC" id="3.5.-.-" evidence="9"/>
<keyword evidence="7" id="KW-0862">Zinc</keyword>
<dbReference type="Gene3D" id="3.30.70.360">
    <property type="match status" value="1"/>
</dbReference>
<evidence type="ECO:0000256" key="1">
    <source>
        <dbReference type="ARBA" id="ARBA00001936"/>
    </source>
</evidence>
<comment type="cofactor">
    <cofactor evidence="7">
        <name>Zn(2+)</name>
        <dbReference type="ChEBI" id="CHEBI:29105"/>
    </cofactor>
    <text evidence="7">Binds 2 Zn(2+) ions per subunit.</text>
</comment>
<feature type="binding site" evidence="7">
    <location>
        <position position="87"/>
    </location>
    <ligand>
        <name>Zn(2+)</name>
        <dbReference type="ChEBI" id="CHEBI:29105"/>
        <label>1</label>
    </ligand>
</feature>
<dbReference type="PANTHER" id="PTHR32494">
    <property type="entry name" value="ALLANTOATE DEIMINASE-RELATED"/>
    <property type="match status" value="1"/>
</dbReference>
<dbReference type="CDD" id="cd03884">
    <property type="entry name" value="M20_bAS"/>
    <property type="match status" value="1"/>
</dbReference>
<keyword evidence="4 7" id="KW-0479">Metal-binding</keyword>
<name>A0A928Q3J2_9FIRM</name>
<evidence type="ECO:0000256" key="3">
    <source>
        <dbReference type="ARBA" id="ARBA00011738"/>
    </source>
</evidence>
<dbReference type="RefSeq" id="WP_326840655.1">
    <property type="nucleotide sequence ID" value="NZ_SVNY01000005.1"/>
</dbReference>
<dbReference type="EMBL" id="SVNY01000005">
    <property type="protein sequence ID" value="MBE6834043.1"/>
    <property type="molecule type" value="Genomic_DNA"/>
</dbReference>